<protein>
    <recommendedName>
        <fullName evidence="2">HAT C-terminal dimerisation domain-containing protein</fullName>
    </recommendedName>
</protein>
<dbReference type="EMBL" id="GL378410">
    <property type="protein sequence ID" value="EFJ40644.1"/>
    <property type="molecule type" value="Genomic_DNA"/>
</dbReference>
<evidence type="ECO:0000259" key="2">
    <source>
        <dbReference type="Pfam" id="PF05699"/>
    </source>
</evidence>
<feature type="compositionally biased region" description="Polar residues" evidence="1">
    <location>
        <begin position="1"/>
        <end position="15"/>
    </location>
</feature>
<dbReference type="EMBL" id="GL378628">
    <property type="protein sequence ID" value="EFJ39375.1"/>
    <property type="molecule type" value="Genomic_DNA"/>
</dbReference>
<dbReference type="GeneID" id="9623367"/>
<dbReference type="KEGG" id="vcn:VOLCADRAFT_108050"/>
<gene>
    <name evidence="3" type="ORF">VOLCADRAFT_101049</name>
    <name evidence="4" type="ORF">VOLCADRAFT_108050</name>
</gene>
<dbReference type="GeneID" id="9614366"/>
<dbReference type="Proteomes" id="UP000001058">
    <property type="component" value="Unassembled WGS sequence"/>
</dbReference>
<feature type="domain" description="HAT C-terminal dimerisation" evidence="2">
    <location>
        <begin position="105"/>
        <end position="168"/>
    </location>
</feature>
<proteinExistence type="predicted"/>
<feature type="region of interest" description="Disordered" evidence="1">
    <location>
        <begin position="1"/>
        <end position="21"/>
    </location>
</feature>
<keyword evidence="5" id="KW-1185">Reference proteome</keyword>
<evidence type="ECO:0000313" key="4">
    <source>
        <dbReference type="EMBL" id="EFJ40644.1"/>
    </source>
</evidence>
<evidence type="ECO:0000313" key="3">
    <source>
        <dbReference type="EMBL" id="EFJ39375.1"/>
    </source>
</evidence>
<evidence type="ECO:0000313" key="5">
    <source>
        <dbReference type="Proteomes" id="UP000001058"/>
    </source>
</evidence>
<organism evidence="5">
    <name type="scientific">Volvox carteri f. nagariensis</name>
    <dbReference type="NCBI Taxonomy" id="3068"/>
    <lineage>
        <taxon>Eukaryota</taxon>
        <taxon>Viridiplantae</taxon>
        <taxon>Chlorophyta</taxon>
        <taxon>core chlorophytes</taxon>
        <taxon>Chlorophyceae</taxon>
        <taxon>CS clade</taxon>
        <taxon>Chlamydomonadales</taxon>
        <taxon>Volvocaceae</taxon>
        <taxon>Volvox</taxon>
    </lineage>
</organism>
<dbReference type="Pfam" id="PF05699">
    <property type="entry name" value="Dimer_Tnp_hAT"/>
    <property type="match status" value="1"/>
</dbReference>
<dbReference type="SUPFAM" id="SSF53098">
    <property type="entry name" value="Ribonuclease H-like"/>
    <property type="match status" value="1"/>
</dbReference>
<dbReference type="InterPro" id="IPR008906">
    <property type="entry name" value="HATC_C_dom"/>
</dbReference>
<sequence length="194" mass="21839">MADTSTAPNQGQSQELTREQRETVKQLAAEVYAGNGEGSTEEQRERNKAAKKGVLLKEFGNLLLAGVPDECRDFMPTLTARKEVEQTVGKSKVKKVELAGLPLRLKFWTVHMADSYPALAFVANRVLRMHATTCASERNWSLWGNLFHKARNRLGQMRAMKLIFIRQNDSYAAKRNALSDEEVVMQLLAGEEEE</sequence>
<accession>D8UHY8</accession>
<reference evidence="4 5" key="1">
    <citation type="journal article" date="2010" name="Science">
        <title>Genomic analysis of organismal complexity in the multicellular green alga Volvox carteri.</title>
        <authorList>
            <person name="Prochnik S.E."/>
            <person name="Umen J."/>
            <person name="Nedelcu A.M."/>
            <person name="Hallmann A."/>
            <person name="Miller S.M."/>
            <person name="Nishii I."/>
            <person name="Ferris P."/>
            <person name="Kuo A."/>
            <person name="Mitros T."/>
            <person name="Fritz-Laylin L.K."/>
            <person name="Hellsten U."/>
            <person name="Chapman J."/>
            <person name="Simakov O."/>
            <person name="Rensing S.A."/>
            <person name="Terry A."/>
            <person name="Pangilinan J."/>
            <person name="Kapitonov V."/>
            <person name="Jurka J."/>
            <person name="Salamov A."/>
            <person name="Shapiro H."/>
            <person name="Schmutz J."/>
            <person name="Grimwood J."/>
            <person name="Lindquist E."/>
            <person name="Lucas S."/>
            <person name="Grigoriev I.V."/>
            <person name="Schmitt R."/>
            <person name="Kirk D."/>
            <person name="Rokhsar D.S."/>
        </authorList>
    </citation>
    <scope>NUCLEOTIDE SEQUENCE [LARGE SCALE GENOMIC DNA]</scope>
    <source>
        <strain evidence="4">Eve</strain>
        <strain evidence="5">f. Nagariensis / Eve</strain>
    </source>
</reference>
<dbReference type="InParanoid" id="D8UHY8"/>
<name>D8UHY8_VOLCA</name>
<dbReference type="AlphaFoldDB" id="D8UHY8"/>
<dbReference type="InterPro" id="IPR012337">
    <property type="entry name" value="RNaseH-like_sf"/>
</dbReference>
<dbReference type="GO" id="GO:0046983">
    <property type="term" value="F:protein dimerization activity"/>
    <property type="evidence" value="ECO:0007669"/>
    <property type="project" value="InterPro"/>
</dbReference>
<evidence type="ECO:0000256" key="1">
    <source>
        <dbReference type="SAM" id="MobiDB-lite"/>
    </source>
</evidence>
<dbReference type="RefSeq" id="XP_002958270.1">
    <property type="nucleotide sequence ID" value="XM_002958224.1"/>
</dbReference>
<dbReference type="KEGG" id="vcn:VOLCADRAFT_101049"/>
<dbReference type="RefSeq" id="XP_002959560.1">
    <property type="nucleotide sequence ID" value="XM_002959514.1"/>
</dbReference>
<dbReference type="OrthoDB" id="549304at2759"/>